<organism evidence="4">
    <name type="scientific">Kosmotoga arenicorallina</name>
    <dbReference type="NCBI Taxonomy" id="688066"/>
    <lineage>
        <taxon>Bacteria</taxon>
        <taxon>Thermotogati</taxon>
        <taxon>Thermotogota</taxon>
        <taxon>Thermotogae</taxon>
        <taxon>Kosmotogales</taxon>
        <taxon>Kosmotogaceae</taxon>
        <taxon>Kosmotoga</taxon>
    </lineage>
</organism>
<dbReference type="PANTHER" id="PTHR42963:SF1">
    <property type="entry name" value="DUF4476 DOMAIN-CONTAINING PROTEIN"/>
    <property type="match status" value="1"/>
</dbReference>
<protein>
    <recommendedName>
        <fullName evidence="3">RecF/RecN/SMC N-terminal domain-containing protein</fullName>
    </recommendedName>
</protein>
<keyword evidence="2" id="KW-0238">DNA-binding</keyword>
<evidence type="ECO:0000256" key="2">
    <source>
        <dbReference type="ARBA" id="ARBA00023125"/>
    </source>
</evidence>
<feature type="non-terminal residue" evidence="4">
    <location>
        <position position="77"/>
    </location>
</feature>
<dbReference type="Gene3D" id="3.40.50.300">
    <property type="entry name" value="P-loop containing nucleotide triphosphate hydrolases"/>
    <property type="match status" value="1"/>
</dbReference>
<dbReference type="GO" id="GO:0003677">
    <property type="term" value="F:DNA binding"/>
    <property type="evidence" value="ECO:0007669"/>
    <property type="project" value="UniProtKB-KW"/>
</dbReference>
<evidence type="ECO:0000259" key="3">
    <source>
        <dbReference type="Pfam" id="PF02463"/>
    </source>
</evidence>
<feature type="domain" description="RecF/RecN/SMC N-terminal" evidence="3">
    <location>
        <begin position="4"/>
        <end position="72"/>
    </location>
</feature>
<dbReference type="EMBL" id="DRTH01000063">
    <property type="protein sequence ID" value="HHF08361.1"/>
    <property type="molecule type" value="Genomic_DNA"/>
</dbReference>
<gene>
    <name evidence="4" type="ORF">ENL26_01140</name>
</gene>
<proteinExistence type="predicted"/>
<accession>A0A7C5DVB6</accession>
<dbReference type="SUPFAM" id="SSF52540">
    <property type="entry name" value="P-loop containing nucleoside triphosphate hydrolases"/>
    <property type="match status" value="1"/>
</dbReference>
<keyword evidence="1" id="KW-0963">Cytoplasm</keyword>
<dbReference type="Pfam" id="PF02463">
    <property type="entry name" value="SMC_N"/>
    <property type="match status" value="1"/>
</dbReference>
<dbReference type="InterPro" id="IPR027417">
    <property type="entry name" value="P-loop_NTPase"/>
</dbReference>
<dbReference type="GO" id="GO:0005737">
    <property type="term" value="C:cytoplasm"/>
    <property type="evidence" value="ECO:0007669"/>
    <property type="project" value="TreeGrafter"/>
</dbReference>
<dbReference type="InterPro" id="IPR050308">
    <property type="entry name" value="MukB/SMC"/>
</dbReference>
<sequence>MMKLKALYIRGFKSFAFPTKMNVDSGITAIVGPNGSGKSNIVDAIRWLFGEQSMKSIRADNREDVIFAGSEKSPPSN</sequence>
<reference evidence="4" key="1">
    <citation type="journal article" date="2020" name="mSystems">
        <title>Genome- and Community-Level Interaction Insights into Carbon Utilization and Element Cycling Functions of Hydrothermarchaeota in Hydrothermal Sediment.</title>
        <authorList>
            <person name="Zhou Z."/>
            <person name="Liu Y."/>
            <person name="Xu W."/>
            <person name="Pan J."/>
            <person name="Luo Z.H."/>
            <person name="Li M."/>
        </authorList>
    </citation>
    <scope>NUCLEOTIDE SEQUENCE [LARGE SCALE GENOMIC DNA]</scope>
    <source>
        <strain evidence="4">HyVt-80</strain>
    </source>
</reference>
<dbReference type="InterPro" id="IPR003395">
    <property type="entry name" value="RecF/RecN/SMC_N"/>
</dbReference>
<dbReference type="PANTHER" id="PTHR42963">
    <property type="entry name" value="CHROMOSOME PARTITION PROTEIN MUKB"/>
    <property type="match status" value="1"/>
</dbReference>
<evidence type="ECO:0000313" key="4">
    <source>
        <dbReference type="EMBL" id="HHF08361.1"/>
    </source>
</evidence>
<dbReference type="Proteomes" id="UP000886129">
    <property type="component" value="Unassembled WGS sequence"/>
</dbReference>
<name>A0A7C5DVB6_9BACT</name>
<evidence type="ECO:0000256" key="1">
    <source>
        <dbReference type="ARBA" id="ARBA00022490"/>
    </source>
</evidence>
<dbReference type="AlphaFoldDB" id="A0A7C5DVB6"/>
<comment type="caution">
    <text evidence="4">The sequence shown here is derived from an EMBL/GenBank/DDBJ whole genome shotgun (WGS) entry which is preliminary data.</text>
</comment>